<evidence type="ECO:0000256" key="3">
    <source>
        <dbReference type="RuleBase" id="RU003718"/>
    </source>
</evidence>
<comment type="similarity">
    <text evidence="1 3">Belongs to the UDP-glycosyltransferase family.</text>
</comment>
<dbReference type="GO" id="GO:0008194">
    <property type="term" value="F:UDP-glycosyltransferase activity"/>
    <property type="evidence" value="ECO:0007669"/>
    <property type="project" value="InterPro"/>
</dbReference>
<dbReference type="InterPro" id="IPR058980">
    <property type="entry name" value="Glyco_transf_N"/>
</dbReference>
<reference evidence="6 7" key="1">
    <citation type="submission" date="2024-01" db="EMBL/GenBank/DDBJ databases">
        <title>Genome assemblies of Stephania.</title>
        <authorList>
            <person name="Yang L."/>
        </authorList>
    </citation>
    <scope>NUCLEOTIDE SEQUENCE [LARGE SCALE GENOMIC DNA]</scope>
    <source>
        <strain evidence="6">YNDBR</strain>
        <tissue evidence="6">Leaf</tissue>
    </source>
</reference>
<dbReference type="Gene3D" id="3.40.50.2000">
    <property type="entry name" value="Glycogen Phosphorylase B"/>
    <property type="match status" value="2"/>
</dbReference>
<name>A0AAP0E0S1_9MAGN</name>
<dbReference type="Proteomes" id="UP001420932">
    <property type="component" value="Unassembled WGS sequence"/>
</dbReference>
<dbReference type="CDD" id="cd03784">
    <property type="entry name" value="GT1_Gtf-like"/>
    <property type="match status" value="1"/>
</dbReference>
<dbReference type="EC" id="2.4.1.-" evidence="4"/>
<evidence type="ECO:0000256" key="4">
    <source>
        <dbReference type="RuleBase" id="RU362057"/>
    </source>
</evidence>
<dbReference type="AlphaFoldDB" id="A0AAP0E0S1"/>
<protein>
    <recommendedName>
        <fullName evidence="4">Glycosyltransferase</fullName>
        <ecNumber evidence="4">2.4.1.-</ecNumber>
    </recommendedName>
</protein>
<keyword evidence="7" id="KW-1185">Reference proteome</keyword>
<dbReference type="SUPFAM" id="SSF53756">
    <property type="entry name" value="UDP-Glycosyltransferase/glycogen phosphorylase"/>
    <property type="match status" value="1"/>
</dbReference>
<accession>A0AAP0E0S1</accession>
<evidence type="ECO:0000256" key="1">
    <source>
        <dbReference type="ARBA" id="ARBA00009995"/>
    </source>
</evidence>
<dbReference type="PANTHER" id="PTHR48044:SF29">
    <property type="entry name" value="GLYCOSYLTRANSFERASE"/>
    <property type="match status" value="1"/>
</dbReference>
<evidence type="ECO:0000313" key="6">
    <source>
        <dbReference type="EMBL" id="KAK9084559.1"/>
    </source>
</evidence>
<sequence>MDAQHHQIRVLMFPWLAHGHIFPFFELAKKLSQRNFSIYLCSTPINLSFIKEKPIHDQSLTSSIQFVELNLPPLPNLPPQNHTTKSLPPHLMPTLTTALDMAQPSFTKILTTLKPHLLIYDFIQPWAPEIASLHNITAVHFLTMGAFASSYFYHRCKKSLSDLEYPSPNMYLEEYEDQKLTQMIESFSNNILNKDRLALSIDRSETFVLIKTSRDVEEKYINHLSFIFGKEILPTGPLVNEEVIPSYTHDDHSHGNLSDEAILEWLSKKDKSSTVFVSFGSEYYMSKEEIEETAYGLALSEVNFIWVIRFPDHHIKRVNDFVSEVLPQGFLERVGERGLVVENWAPQIEILKHSSIGGFVSHCGWSSVMEAMKFGVPIIAMPMHIDQPMNARLVVELGVGLEAKRVKGQTGDGEEGRIAREEVAKVIREVIVEKEGEKVRRLMKEMSEKMREQREEEIGVLVEKLLLHVSYREFS</sequence>
<comment type="caution">
    <text evidence="6">The sequence shown here is derived from an EMBL/GenBank/DDBJ whole genome shotgun (WGS) entry which is preliminary data.</text>
</comment>
<evidence type="ECO:0000313" key="7">
    <source>
        <dbReference type="Proteomes" id="UP001420932"/>
    </source>
</evidence>
<proteinExistence type="inferred from homology"/>
<gene>
    <name evidence="6" type="ORF">Syun_031575</name>
</gene>
<dbReference type="EMBL" id="JBBNAF010000014">
    <property type="protein sequence ID" value="KAK9084559.1"/>
    <property type="molecule type" value="Genomic_DNA"/>
</dbReference>
<feature type="domain" description="Glycosyltransferase N-terminal" evidence="5">
    <location>
        <begin position="7"/>
        <end position="225"/>
    </location>
</feature>
<dbReference type="InterPro" id="IPR002213">
    <property type="entry name" value="UDP_glucos_trans"/>
</dbReference>
<organism evidence="6 7">
    <name type="scientific">Stephania yunnanensis</name>
    <dbReference type="NCBI Taxonomy" id="152371"/>
    <lineage>
        <taxon>Eukaryota</taxon>
        <taxon>Viridiplantae</taxon>
        <taxon>Streptophyta</taxon>
        <taxon>Embryophyta</taxon>
        <taxon>Tracheophyta</taxon>
        <taxon>Spermatophyta</taxon>
        <taxon>Magnoliopsida</taxon>
        <taxon>Ranunculales</taxon>
        <taxon>Menispermaceae</taxon>
        <taxon>Menispermoideae</taxon>
        <taxon>Cissampelideae</taxon>
        <taxon>Stephania</taxon>
    </lineage>
</organism>
<dbReference type="Pfam" id="PF26168">
    <property type="entry name" value="Glyco_transf_N"/>
    <property type="match status" value="1"/>
</dbReference>
<dbReference type="PROSITE" id="PS00375">
    <property type="entry name" value="UDPGT"/>
    <property type="match status" value="1"/>
</dbReference>
<dbReference type="GO" id="GO:1901137">
    <property type="term" value="P:carbohydrate derivative biosynthetic process"/>
    <property type="evidence" value="ECO:0007669"/>
    <property type="project" value="UniProtKB-ARBA"/>
</dbReference>
<evidence type="ECO:0000259" key="5">
    <source>
        <dbReference type="Pfam" id="PF26168"/>
    </source>
</evidence>
<keyword evidence="2 3" id="KW-0808">Transferase</keyword>
<dbReference type="InterPro" id="IPR035595">
    <property type="entry name" value="UDP_glycos_trans_CS"/>
</dbReference>
<dbReference type="PANTHER" id="PTHR48044">
    <property type="entry name" value="GLYCOSYLTRANSFERASE"/>
    <property type="match status" value="1"/>
</dbReference>
<evidence type="ECO:0000256" key="2">
    <source>
        <dbReference type="ARBA" id="ARBA00022679"/>
    </source>
</evidence>
<keyword evidence="3" id="KW-0328">Glycosyltransferase</keyword>
<dbReference type="FunFam" id="3.40.50.2000:FF:000060">
    <property type="entry name" value="Glycosyltransferase"/>
    <property type="match status" value="1"/>
</dbReference>
<dbReference type="Pfam" id="PF00201">
    <property type="entry name" value="UDPGT"/>
    <property type="match status" value="1"/>
</dbReference>